<evidence type="ECO:0000313" key="4">
    <source>
        <dbReference type="EMBL" id="MCI5755075.1"/>
    </source>
</evidence>
<sequence>MAGTESSLDAFKEVRNDKSVDTTRKMRVGIIGTGWIAGAHIKSYLNQPDVEIVAGADLIPGKAEKFFSDWGVKNVKCYPSHKEMLDDGSLKLDAVSVCTYNRQHAAPAIYALEKGVNVLLEKPMCVTVEEAADIIRAEKKSGKVLSIGFQPRMDENMKEIKKICQSGVLGDIYYIQTGGGRRRGIPTPFGTSFIEDETAGIGALADIGCYSLDMVLNAIGYPKPLTVSGYKSAFFGTDPNYCGYPDDKKAEYAKKFGVDDFAAAFIRLEGGIILDFRIAWAMNINTPGDTIILGTKGGLRIPSTDCWNGTVGGEMTLYHEVGGLQTETKIPIIHTNGDLFDLKIRTFLDACKNGGKAPVPSAQILYNQAIIDGIVKSANAGREIEITIPEI</sequence>
<name>A0AAE3FGL0_9BACT</name>
<dbReference type="GO" id="GO:0016491">
    <property type="term" value="F:oxidoreductase activity"/>
    <property type="evidence" value="ECO:0007669"/>
    <property type="project" value="UniProtKB-KW"/>
</dbReference>
<dbReference type="Gene3D" id="3.30.360.10">
    <property type="entry name" value="Dihydrodipicolinate Reductase, domain 2"/>
    <property type="match status" value="1"/>
</dbReference>
<evidence type="ECO:0000313" key="5">
    <source>
        <dbReference type="Proteomes" id="UP001139365"/>
    </source>
</evidence>
<dbReference type="InterPro" id="IPR050463">
    <property type="entry name" value="Gfo/Idh/MocA_oxidrdct_glycsds"/>
</dbReference>
<dbReference type="Proteomes" id="UP001139365">
    <property type="component" value="Unassembled WGS sequence"/>
</dbReference>
<dbReference type="Pfam" id="PF01408">
    <property type="entry name" value="GFO_IDH_MocA"/>
    <property type="match status" value="1"/>
</dbReference>
<dbReference type="Gene3D" id="3.40.50.720">
    <property type="entry name" value="NAD(P)-binding Rossmann-like Domain"/>
    <property type="match status" value="1"/>
</dbReference>
<dbReference type="EMBL" id="JALEMU010000036">
    <property type="protein sequence ID" value="MCI5755075.1"/>
    <property type="molecule type" value="Genomic_DNA"/>
</dbReference>
<dbReference type="InterPro" id="IPR036291">
    <property type="entry name" value="NAD(P)-bd_dom_sf"/>
</dbReference>
<dbReference type="GO" id="GO:0000166">
    <property type="term" value="F:nucleotide binding"/>
    <property type="evidence" value="ECO:0007669"/>
    <property type="project" value="InterPro"/>
</dbReference>
<dbReference type="InterPro" id="IPR055170">
    <property type="entry name" value="GFO_IDH_MocA-like_dom"/>
</dbReference>
<dbReference type="PANTHER" id="PTHR43818:SF11">
    <property type="entry name" value="BCDNA.GH03377"/>
    <property type="match status" value="1"/>
</dbReference>
<dbReference type="SUPFAM" id="SSF51735">
    <property type="entry name" value="NAD(P)-binding Rossmann-fold domains"/>
    <property type="match status" value="1"/>
</dbReference>
<protein>
    <submittedName>
        <fullName evidence="4">Gfo/Idh/MocA family oxidoreductase</fullName>
    </submittedName>
</protein>
<dbReference type="SUPFAM" id="SSF55347">
    <property type="entry name" value="Glyceraldehyde-3-phosphate dehydrogenase-like, C-terminal domain"/>
    <property type="match status" value="1"/>
</dbReference>
<evidence type="ECO:0000259" key="3">
    <source>
        <dbReference type="Pfam" id="PF22725"/>
    </source>
</evidence>
<evidence type="ECO:0000259" key="2">
    <source>
        <dbReference type="Pfam" id="PF01408"/>
    </source>
</evidence>
<gene>
    <name evidence="4" type="ORF">MR241_02130</name>
</gene>
<accession>A0AAE3FGL0</accession>
<feature type="domain" description="Gfo/Idh/MocA-like oxidoreductase N-terminal" evidence="2">
    <location>
        <begin position="26"/>
        <end position="149"/>
    </location>
</feature>
<organism evidence="4 5">
    <name type="scientific">Candidatus Colimorpha enterica</name>
    <dbReference type="NCBI Taxonomy" id="3083063"/>
    <lineage>
        <taxon>Bacteria</taxon>
        <taxon>Pseudomonadati</taxon>
        <taxon>Bacteroidota</taxon>
        <taxon>Bacteroidia</taxon>
        <taxon>Bacteroidales</taxon>
        <taxon>Candidatus Colimorpha</taxon>
    </lineage>
</organism>
<dbReference type="Pfam" id="PF22725">
    <property type="entry name" value="GFO_IDH_MocA_C3"/>
    <property type="match status" value="1"/>
</dbReference>
<evidence type="ECO:0000256" key="1">
    <source>
        <dbReference type="ARBA" id="ARBA00023002"/>
    </source>
</evidence>
<comment type="caution">
    <text evidence="4">The sequence shown here is derived from an EMBL/GenBank/DDBJ whole genome shotgun (WGS) entry which is preliminary data.</text>
</comment>
<feature type="domain" description="GFO/IDH/MocA-like oxidoreductase" evidence="3">
    <location>
        <begin position="158"/>
        <end position="300"/>
    </location>
</feature>
<proteinExistence type="predicted"/>
<reference evidence="4 5" key="1">
    <citation type="submission" date="2022-03" db="EMBL/GenBank/DDBJ databases">
        <title>Metagenome-assembled genomes from swine fecal metagenomes.</title>
        <authorList>
            <person name="Holman D.B."/>
            <person name="Kommadath A."/>
        </authorList>
    </citation>
    <scope>NUCLEOTIDE SEQUENCE [LARGE SCALE GENOMIC DNA]</scope>
    <source>
        <strain evidence="4">SUG147</strain>
    </source>
</reference>
<keyword evidence="1" id="KW-0560">Oxidoreductase</keyword>
<dbReference type="PANTHER" id="PTHR43818">
    <property type="entry name" value="BCDNA.GH03377"/>
    <property type="match status" value="1"/>
</dbReference>
<dbReference type="AlphaFoldDB" id="A0AAE3FGL0"/>
<dbReference type="InterPro" id="IPR000683">
    <property type="entry name" value="Gfo/Idh/MocA-like_OxRdtase_N"/>
</dbReference>